<dbReference type="AlphaFoldDB" id="A0AAD8BA67"/>
<keyword evidence="2" id="KW-0472">Membrane</keyword>
<feature type="transmembrane region" description="Helical" evidence="2">
    <location>
        <begin position="360"/>
        <end position="382"/>
    </location>
</feature>
<feature type="transmembrane region" description="Helical" evidence="2">
    <location>
        <begin position="57"/>
        <end position="79"/>
    </location>
</feature>
<feature type="transmembrane region" description="Helical" evidence="2">
    <location>
        <begin position="85"/>
        <end position="106"/>
    </location>
</feature>
<feature type="transmembrane region" description="Helical" evidence="2">
    <location>
        <begin position="171"/>
        <end position="195"/>
    </location>
</feature>
<dbReference type="PANTHER" id="PTHR11360:SF306">
    <property type="entry name" value="RE01051P"/>
    <property type="match status" value="1"/>
</dbReference>
<protein>
    <submittedName>
        <fullName evidence="3">Monocarboxylate transporter 9-like isoform X2</fullName>
    </submittedName>
</protein>
<dbReference type="SUPFAM" id="SSF103473">
    <property type="entry name" value="MFS general substrate transporter"/>
    <property type="match status" value="1"/>
</dbReference>
<dbReference type="Proteomes" id="UP001233172">
    <property type="component" value="Unassembled WGS sequence"/>
</dbReference>
<feature type="transmembrane region" description="Helical" evidence="2">
    <location>
        <begin position="422"/>
        <end position="444"/>
    </location>
</feature>
<dbReference type="InterPro" id="IPR011701">
    <property type="entry name" value="MFS"/>
</dbReference>
<proteinExistence type="predicted"/>
<evidence type="ECO:0000256" key="1">
    <source>
        <dbReference type="SAM" id="MobiDB-lite"/>
    </source>
</evidence>
<dbReference type="Pfam" id="PF07690">
    <property type="entry name" value="MFS_1"/>
    <property type="match status" value="2"/>
</dbReference>
<comment type="caution">
    <text evidence="3">The sequence shown here is derived from an EMBL/GenBank/DDBJ whole genome shotgun (WGS) entry which is preliminary data.</text>
</comment>
<evidence type="ECO:0000313" key="4">
    <source>
        <dbReference type="Proteomes" id="UP001233172"/>
    </source>
</evidence>
<feature type="transmembrane region" description="Helical" evidence="2">
    <location>
        <begin position="145"/>
        <end position="164"/>
    </location>
</feature>
<feature type="transmembrane region" description="Helical" evidence="2">
    <location>
        <begin position="118"/>
        <end position="139"/>
    </location>
</feature>
<reference evidence="3" key="1">
    <citation type="journal article" date="2023" name="PLoS Negl. Trop. Dis.">
        <title>A genome sequence for Biomphalaria pfeifferi, the major vector snail for the human-infecting parasite Schistosoma mansoni.</title>
        <authorList>
            <person name="Bu L."/>
            <person name="Lu L."/>
            <person name="Laidemitt M.R."/>
            <person name="Zhang S.M."/>
            <person name="Mutuku M."/>
            <person name="Mkoji G."/>
            <person name="Steinauer M."/>
            <person name="Loker E.S."/>
        </authorList>
    </citation>
    <scope>NUCLEOTIDE SEQUENCE</scope>
    <source>
        <strain evidence="3">KasaAsao</strain>
    </source>
</reference>
<feature type="transmembrane region" description="Helical" evidence="2">
    <location>
        <begin position="450"/>
        <end position="476"/>
    </location>
</feature>
<name>A0AAD8BA67_BIOPF</name>
<dbReference type="InterPro" id="IPR036259">
    <property type="entry name" value="MFS_trans_sf"/>
</dbReference>
<dbReference type="GO" id="GO:0008028">
    <property type="term" value="F:monocarboxylic acid transmembrane transporter activity"/>
    <property type="evidence" value="ECO:0007669"/>
    <property type="project" value="TreeGrafter"/>
</dbReference>
<dbReference type="PANTHER" id="PTHR11360">
    <property type="entry name" value="MONOCARBOXYLATE TRANSPORTER"/>
    <property type="match status" value="1"/>
</dbReference>
<accession>A0AAD8BA67</accession>
<feature type="transmembrane region" description="Helical" evidence="2">
    <location>
        <begin position="521"/>
        <end position="541"/>
    </location>
</feature>
<sequence length="561" mass="62034">MVSMGSIGKSLPVDRGWAWMVMLGGFGVHFFTFGYVKSFGILFIEIQEKFGSTSYMTSIISGVQSCTFSLSTLFVVHVLMKKFTVRTLCIIGVVFQGLGIALSSFVPNIGLMILTLGAFYGVGQSLLYCPTMVIINQYFDKKRPIATSIACCGVSAGGVAYPFLARYFIDTYVLSGGLLLMAGLVLQQCICVSLFTPPESYSAATAKNSLTEALEEEQAKLIASKAVSVNDSVKVSGEGDFETAIPPVDKKNIDALIFLSDKDLDSGKYDESTNEAAQEISITSSLICKENDSSQNTDHNTKKPSISSLKESNSNHLNYDINYDTKREFYQISNRECNETESRNKSRRCSCKIPELVKSFSFWLVGIFFAAGGISSVLYSIFLPPLMKEKQMSNQEVSLCLIMASITEGLGRFIPGVILQLGFFRPTSIVIGPMLICALLFHMTPFINDVILIMCLAASWGFLTGFFWSLQSLVVIEVFGFERLGPALSIYINFLGFGSGISYPIAGALRDIFNTYSATYHYMGIMYWLAGLSMILIQFFIRDKKSEHQVQVSRIKLRLYK</sequence>
<evidence type="ECO:0000256" key="2">
    <source>
        <dbReference type="SAM" id="Phobius"/>
    </source>
</evidence>
<organism evidence="3 4">
    <name type="scientific">Biomphalaria pfeifferi</name>
    <name type="common">Bloodfluke planorb</name>
    <name type="synonym">Freshwater snail</name>
    <dbReference type="NCBI Taxonomy" id="112525"/>
    <lineage>
        <taxon>Eukaryota</taxon>
        <taxon>Metazoa</taxon>
        <taxon>Spiralia</taxon>
        <taxon>Lophotrochozoa</taxon>
        <taxon>Mollusca</taxon>
        <taxon>Gastropoda</taxon>
        <taxon>Heterobranchia</taxon>
        <taxon>Euthyneura</taxon>
        <taxon>Panpulmonata</taxon>
        <taxon>Hygrophila</taxon>
        <taxon>Lymnaeoidea</taxon>
        <taxon>Planorbidae</taxon>
        <taxon>Biomphalaria</taxon>
    </lineage>
</organism>
<feature type="transmembrane region" description="Helical" evidence="2">
    <location>
        <begin position="16"/>
        <end position="36"/>
    </location>
</feature>
<evidence type="ECO:0000313" key="3">
    <source>
        <dbReference type="EMBL" id="KAK0050877.1"/>
    </source>
</evidence>
<feature type="region of interest" description="Disordered" evidence="1">
    <location>
        <begin position="291"/>
        <end position="311"/>
    </location>
</feature>
<keyword evidence="4" id="KW-1185">Reference proteome</keyword>
<feature type="transmembrane region" description="Helical" evidence="2">
    <location>
        <begin position="488"/>
        <end position="509"/>
    </location>
</feature>
<dbReference type="Gene3D" id="1.20.1250.20">
    <property type="entry name" value="MFS general substrate transporter like domains"/>
    <property type="match status" value="2"/>
</dbReference>
<keyword evidence="2" id="KW-0812">Transmembrane</keyword>
<dbReference type="EMBL" id="JASAOG010000109">
    <property type="protein sequence ID" value="KAK0050877.1"/>
    <property type="molecule type" value="Genomic_DNA"/>
</dbReference>
<dbReference type="InterPro" id="IPR050327">
    <property type="entry name" value="Proton-linked_MCT"/>
</dbReference>
<feature type="compositionally biased region" description="Polar residues" evidence="1">
    <location>
        <begin position="293"/>
        <end position="311"/>
    </location>
</feature>
<reference evidence="3" key="2">
    <citation type="submission" date="2023-04" db="EMBL/GenBank/DDBJ databases">
        <authorList>
            <person name="Bu L."/>
            <person name="Lu L."/>
            <person name="Laidemitt M.R."/>
            <person name="Zhang S.M."/>
            <person name="Mutuku M."/>
            <person name="Mkoji G."/>
            <person name="Steinauer M."/>
            <person name="Loker E.S."/>
        </authorList>
    </citation>
    <scope>NUCLEOTIDE SEQUENCE</scope>
    <source>
        <strain evidence="3">KasaAsao</strain>
        <tissue evidence="3">Whole Snail</tissue>
    </source>
</reference>
<gene>
    <name evidence="3" type="ORF">Bpfe_019603</name>
</gene>
<keyword evidence="2" id="KW-1133">Transmembrane helix</keyword>